<dbReference type="InterPro" id="IPR012337">
    <property type="entry name" value="RNaseH-like_sf"/>
</dbReference>
<evidence type="ECO:0000313" key="2">
    <source>
        <dbReference type="EMBL" id="OGC52483.1"/>
    </source>
</evidence>
<reference evidence="2 3" key="1">
    <citation type="journal article" date="2016" name="Nat. Commun.">
        <title>Thousands of microbial genomes shed light on interconnected biogeochemical processes in an aquifer system.</title>
        <authorList>
            <person name="Anantharaman K."/>
            <person name="Brown C.T."/>
            <person name="Hug L.A."/>
            <person name="Sharon I."/>
            <person name="Castelle C.J."/>
            <person name="Probst A.J."/>
            <person name="Thomas B.C."/>
            <person name="Singh A."/>
            <person name="Wilkins M.J."/>
            <person name="Karaoz U."/>
            <person name="Brodie E.L."/>
            <person name="Williams K.H."/>
            <person name="Hubbard S.S."/>
            <person name="Banfield J.F."/>
        </authorList>
    </citation>
    <scope>NUCLEOTIDE SEQUENCE [LARGE SCALE GENOMIC DNA]</scope>
</reference>
<dbReference type="CDD" id="cd09279">
    <property type="entry name" value="RNase_HI_like"/>
    <property type="match status" value="1"/>
</dbReference>
<gene>
    <name evidence="2" type="ORF">A2709_03220</name>
</gene>
<dbReference type="EMBL" id="MEVB01000017">
    <property type="protein sequence ID" value="OGC52483.1"/>
    <property type="molecule type" value="Genomic_DNA"/>
</dbReference>
<name>A0A1F4V785_UNCKA</name>
<dbReference type="Gene3D" id="3.30.420.10">
    <property type="entry name" value="Ribonuclease H-like superfamily/Ribonuclease H"/>
    <property type="match status" value="1"/>
</dbReference>
<dbReference type="PANTHER" id="PTHR48475:SF1">
    <property type="entry name" value="RNASE H TYPE-1 DOMAIN-CONTAINING PROTEIN"/>
    <property type="match status" value="1"/>
</dbReference>
<dbReference type="InterPro" id="IPR036397">
    <property type="entry name" value="RNaseH_sf"/>
</dbReference>
<accession>A0A1F4V785</accession>
<evidence type="ECO:0000313" key="3">
    <source>
        <dbReference type="Proteomes" id="UP000176853"/>
    </source>
</evidence>
<evidence type="ECO:0000259" key="1">
    <source>
        <dbReference type="PROSITE" id="PS50879"/>
    </source>
</evidence>
<dbReference type="SUPFAM" id="SSF53098">
    <property type="entry name" value="Ribonuclease H-like"/>
    <property type="match status" value="1"/>
</dbReference>
<dbReference type="GO" id="GO:0004523">
    <property type="term" value="F:RNA-DNA hybrid ribonuclease activity"/>
    <property type="evidence" value="ECO:0007669"/>
    <property type="project" value="InterPro"/>
</dbReference>
<organism evidence="2 3">
    <name type="scientific">candidate division WWE3 bacterium RIFCSPHIGHO2_01_FULL_43_9</name>
    <dbReference type="NCBI Taxonomy" id="1802618"/>
    <lineage>
        <taxon>Bacteria</taxon>
        <taxon>Katanobacteria</taxon>
    </lineage>
</organism>
<dbReference type="InterPro" id="IPR002156">
    <property type="entry name" value="RNaseH_domain"/>
</dbReference>
<dbReference type="Pfam" id="PF13456">
    <property type="entry name" value="RVT_3"/>
    <property type="match status" value="1"/>
</dbReference>
<dbReference type="Proteomes" id="UP000176853">
    <property type="component" value="Unassembled WGS sequence"/>
</dbReference>
<dbReference type="GO" id="GO:0003676">
    <property type="term" value="F:nucleic acid binding"/>
    <property type="evidence" value="ECO:0007669"/>
    <property type="project" value="InterPro"/>
</dbReference>
<protein>
    <recommendedName>
        <fullName evidence="1">RNase H type-1 domain-containing protein</fullName>
    </recommendedName>
</protein>
<dbReference type="AlphaFoldDB" id="A0A1F4V785"/>
<proteinExistence type="predicted"/>
<dbReference type="PANTHER" id="PTHR48475">
    <property type="entry name" value="RIBONUCLEASE H"/>
    <property type="match status" value="1"/>
</dbReference>
<comment type="caution">
    <text evidence="2">The sequence shown here is derived from an EMBL/GenBank/DDBJ whole genome shotgun (WGS) entry which is preliminary data.</text>
</comment>
<dbReference type="PROSITE" id="PS50879">
    <property type="entry name" value="RNASE_H_1"/>
    <property type="match status" value="1"/>
</dbReference>
<sequence>MTINTDGGARGNPGPGACGAVLKDSNGIILEKRGKYLGVVTNNQAEYEGIILGMELALDRKVDCVEFLLDSELIVKQLVGLYRVKEPKLIPMYQRTKNLEARLREVHYRAIPREKNKDADAVVNKVLDAHTKQ</sequence>
<feature type="domain" description="RNase H type-1" evidence="1">
    <location>
        <begin position="1"/>
        <end position="128"/>
    </location>
</feature>